<evidence type="ECO:0000313" key="3">
    <source>
        <dbReference type="Proteomes" id="UP001302274"/>
    </source>
</evidence>
<organism evidence="2 3">
    <name type="scientific">Bacteriovorax antarcticus</name>
    <dbReference type="NCBI Taxonomy" id="3088717"/>
    <lineage>
        <taxon>Bacteria</taxon>
        <taxon>Pseudomonadati</taxon>
        <taxon>Bdellovibrionota</taxon>
        <taxon>Bacteriovoracia</taxon>
        <taxon>Bacteriovoracales</taxon>
        <taxon>Bacteriovoracaceae</taxon>
        <taxon>Bacteriovorax</taxon>
    </lineage>
</organism>
<proteinExistence type="predicted"/>
<protein>
    <recommendedName>
        <fullName evidence="4">Lipoprotein</fullName>
    </recommendedName>
</protein>
<dbReference type="RefSeq" id="WP_323576457.1">
    <property type="nucleotide sequence ID" value="NZ_JAYGJQ010000002.1"/>
</dbReference>
<comment type="caution">
    <text evidence="2">The sequence shown here is derived from an EMBL/GenBank/DDBJ whole genome shotgun (WGS) entry which is preliminary data.</text>
</comment>
<dbReference type="PROSITE" id="PS51257">
    <property type="entry name" value="PROKAR_LIPOPROTEIN"/>
    <property type="match status" value="1"/>
</dbReference>
<name>A0ABU5VW90_9BACT</name>
<keyword evidence="3" id="KW-1185">Reference proteome</keyword>
<gene>
    <name evidence="2" type="ORF">SHI21_10550</name>
</gene>
<sequence>MKSILKLSALAILLTVTSCAHHGKCHDDKSQCSMKDGKKECCSDKGQCAMKKDESKETKTEEVKK</sequence>
<evidence type="ECO:0000256" key="1">
    <source>
        <dbReference type="SAM" id="SignalP"/>
    </source>
</evidence>
<reference evidence="2 3" key="1">
    <citation type="submission" date="2023-11" db="EMBL/GenBank/DDBJ databases">
        <title>A Novel Polar Bacteriovorax (B. antarcticus) Isolated from the Biocrust in Antarctica.</title>
        <authorList>
            <person name="Mun W."/>
            <person name="Choi S.Y."/>
            <person name="Mitchell R.J."/>
        </authorList>
    </citation>
    <scope>NUCLEOTIDE SEQUENCE [LARGE SCALE GENOMIC DNA]</scope>
    <source>
        <strain evidence="2 3">PP10</strain>
    </source>
</reference>
<keyword evidence="1" id="KW-0732">Signal</keyword>
<feature type="chain" id="PRO_5045686816" description="Lipoprotein" evidence="1">
    <location>
        <begin position="23"/>
        <end position="65"/>
    </location>
</feature>
<evidence type="ECO:0000313" key="2">
    <source>
        <dbReference type="EMBL" id="MEA9356648.1"/>
    </source>
</evidence>
<evidence type="ECO:0008006" key="4">
    <source>
        <dbReference type="Google" id="ProtNLM"/>
    </source>
</evidence>
<accession>A0ABU5VW90</accession>
<dbReference type="Proteomes" id="UP001302274">
    <property type="component" value="Unassembled WGS sequence"/>
</dbReference>
<dbReference type="EMBL" id="JAYGJQ010000002">
    <property type="protein sequence ID" value="MEA9356648.1"/>
    <property type="molecule type" value="Genomic_DNA"/>
</dbReference>
<feature type="signal peptide" evidence="1">
    <location>
        <begin position="1"/>
        <end position="22"/>
    </location>
</feature>